<reference evidence="1 2" key="1">
    <citation type="submission" date="2023-07" db="EMBL/GenBank/DDBJ databases">
        <title>Genomic Encyclopedia of Type Strains, Phase IV (KMG-IV): sequencing the most valuable type-strain genomes for metagenomic binning, comparative biology and taxonomic classification.</title>
        <authorList>
            <person name="Goeker M."/>
        </authorList>
    </citation>
    <scope>NUCLEOTIDE SEQUENCE [LARGE SCALE GENOMIC DNA]</scope>
    <source>
        <strain evidence="1 2">DSM 20694</strain>
    </source>
</reference>
<sequence length="147" mass="17710">MDISSLEKIYNKRNCIERIIFNYIEENNEINKLLIEFFNKCKIENLDYLNEVPIETFTNLISYSIYTHTLDKYINRGNVTYQNIKQILNMLDKSKDSIRDFLNRTLDLNKLNNNLDEFIEWTGVSFEFHNEFISTINYNYSMILNSF</sequence>
<keyword evidence="2" id="KW-1185">Reference proteome</keyword>
<evidence type="ECO:0000313" key="2">
    <source>
        <dbReference type="Proteomes" id="UP001228504"/>
    </source>
</evidence>
<gene>
    <name evidence="1" type="ORF">J2S18_001015</name>
</gene>
<accession>A0ABT9URX7</accession>
<protein>
    <submittedName>
        <fullName evidence="1">Uncharacterized protein</fullName>
    </submittedName>
</protein>
<dbReference type="RefSeq" id="WP_307484059.1">
    <property type="nucleotide sequence ID" value="NZ_JAUSUF010000002.1"/>
</dbReference>
<dbReference type="Proteomes" id="UP001228504">
    <property type="component" value="Unassembled WGS sequence"/>
</dbReference>
<comment type="caution">
    <text evidence="1">The sequence shown here is derived from an EMBL/GenBank/DDBJ whole genome shotgun (WGS) entry which is preliminary data.</text>
</comment>
<dbReference type="EMBL" id="JAUSUF010000002">
    <property type="protein sequence ID" value="MDQ0149085.1"/>
    <property type="molecule type" value="Genomic_DNA"/>
</dbReference>
<evidence type="ECO:0000313" key="1">
    <source>
        <dbReference type="EMBL" id="MDQ0149085.1"/>
    </source>
</evidence>
<organism evidence="1 2">
    <name type="scientific">Eubacterium multiforme</name>
    <dbReference type="NCBI Taxonomy" id="83339"/>
    <lineage>
        <taxon>Bacteria</taxon>
        <taxon>Bacillati</taxon>
        <taxon>Bacillota</taxon>
        <taxon>Clostridia</taxon>
        <taxon>Eubacteriales</taxon>
        <taxon>Eubacteriaceae</taxon>
        <taxon>Eubacterium</taxon>
    </lineage>
</organism>
<name>A0ABT9URX7_9FIRM</name>
<proteinExistence type="predicted"/>